<evidence type="ECO:0000313" key="2">
    <source>
        <dbReference type="EMBL" id="WBW49905.1"/>
    </source>
</evidence>
<evidence type="ECO:0000313" key="3">
    <source>
        <dbReference type="Proteomes" id="UP001210339"/>
    </source>
</evidence>
<dbReference type="RefSeq" id="WP_271191436.1">
    <property type="nucleotide sequence ID" value="NZ_CP115667.1"/>
</dbReference>
<proteinExistence type="predicted"/>
<keyword evidence="3" id="KW-1185">Reference proteome</keyword>
<accession>A0ABY7QUF3</accession>
<evidence type="ECO:0000256" key="1">
    <source>
        <dbReference type="SAM" id="MobiDB-lite"/>
    </source>
</evidence>
<organism evidence="2 3">
    <name type="scientific">Peptoniphilus equinus</name>
    <dbReference type="NCBI Taxonomy" id="3016343"/>
    <lineage>
        <taxon>Bacteria</taxon>
        <taxon>Bacillati</taxon>
        <taxon>Bacillota</taxon>
        <taxon>Tissierellia</taxon>
        <taxon>Tissierellales</taxon>
        <taxon>Peptoniphilaceae</taxon>
        <taxon>Peptoniphilus</taxon>
    </lineage>
</organism>
<gene>
    <name evidence="2" type="ORF">O6R05_07855</name>
</gene>
<protein>
    <submittedName>
        <fullName evidence="2">Uncharacterized protein</fullName>
    </submittedName>
</protein>
<name>A0ABY7QUF3_9FIRM</name>
<feature type="compositionally biased region" description="Basic and acidic residues" evidence="1">
    <location>
        <begin position="51"/>
        <end position="69"/>
    </location>
</feature>
<feature type="region of interest" description="Disordered" evidence="1">
    <location>
        <begin position="50"/>
        <end position="69"/>
    </location>
</feature>
<dbReference type="EMBL" id="CP115667">
    <property type="protein sequence ID" value="WBW49905.1"/>
    <property type="molecule type" value="Genomic_DNA"/>
</dbReference>
<sequence length="69" mass="8385">MNNNFNNQAVPTLEEIESIYEDILRSEARANEEVNLKHLGEFYKRFRKKENKREESKSENSIIKEYRTY</sequence>
<reference evidence="2 3" key="1">
    <citation type="submission" date="2023-01" db="EMBL/GenBank/DDBJ databases">
        <authorList>
            <person name="Lee S.H."/>
            <person name="Jung H.S."/>
            <person name="Yun J.U."/>
        </authorList>
    </citation>
    <scope>NUCLEOTIDE SEQUENCE [LARGE SCALE GENOMIC DNA]</scope>
    <source>
        <strain evidence="2 3">CBA3646</strain>
    </source>
</reference>
<dbReference type="Proteomes" id="UP001210339">
    <property type="component" value="Chromosome"/>
</dbReference>